<feature type="transmembrane region" description="Helical" evidence="1">
    <location>
        <begin position="38"/>
        <end position="57"/>
    </location>
</feature>
<feature type="transmembrane region" description="Helical" evidence="1">
    <location>
        <begin position="92"/>
        <end position="111"/>
    </location>
</feature>
<dbReference type="OrthoDB" id="5109236at2"/>
<name>A0A4Y8JU83_9MICO</name>
<keyword evidence="1" id="KW-1133">Transmembrane helix</keyword>
<feature type="transmembrane region" description="Helical" evidence="1">
    <location>
        <begin position="123"/>
        <end position="139"/>
    </location>
</feature>
<dbReference type="AlphaFoldDB" id="A0A4Y8JU83"/>
<feature type="transmembrane region" description="Helical" evidence="1">
    <location>
        <begin position="173"/>
        <end position="192"/>
    </location>
</feature>
<gene>
    <name evidence="2" type="ORF">E3T49_08415</name>
</gene>
<accession>A0A4Y8JU83</accession>
<comment type="caution">
    <text evidence="2">The sequence shown here is derived from an EMBL/GenBank/DDBJ whole genome shotgun (WGS) entry which is preliminary data.</text>
</comment>
<dbReference type="EMBL" id="SOHA01000023">
    <property type="protein sequence ID" value="TFD30222.1"/>
    <property type="molecule type" value="Genomic_DNA"/>
</dbReference>
<keyword evidence="3" id="KW-1185">Reference proteome</keyword>
<evidence type="ECO:0008006" key="4">
    <source>
        <dbReference type="Google" id="ProtNLM"/>
    </source>
</evidence>
<dbReference type="Proteomes" id="UP000297472">
    <property type="component" value="Unassembled WGS sequence"/>
</dbReference>
<keyword evidence="1" id="KW-0812">Transmembrane</keyword>
<sequence>MTALMAGTVVSSIVGYRWGTGQRQMTTRPVHENRIPEVVAIGFIASLLLVIPMSQAYSGFSVLNLGDALNDQAGAYAQSSERILEGFDARSGIVLLQTVLAPFTLTALPYLAMSWFERRKHGLLFLSVLAAPTLMGILVARDQQIGLSGIVVFGAWVLSRVRRRMPLRRPEKLVLFLLAVGLFFAFGARKALRSGNVPLCPPGATECAVAHNHPSAFEVAGIYFSSYASQGLEGLGRALDATWTFGGGLSHSQALASMVNSLLGVNPQAVVTSQLFKLEWSDSWYWSTALTSLANDVPWIFVPVVIGLQAAVLGLVWRSAIEDGDWLSITVFCYTWLGLLFVPQNLQLAISGPTYVGYIVLLSSYLIRSLLQRHADLSRLTPGTEIPIINK</sequence>
<feature type="transmembrane region" description="Helical" evidence="1">
    <location>
        <begin position="324"/>
        <end position="342"/>
    </location>
</feature>
<evidence type="ECO:0000313" key="2">
    <source>
        <dbReference type="EMBL" id="TFD30222.1"/>
    </source>
</evidence>
<feature type="transmembrane region" description="Helical" evidence="1">
    <location>
        <begin position="297"/>
        <end position="317"/>
    </location>
</feature>
<reference evidence="2 3" key="1">
    <citation type="submission" date="2019-03" db="EMBL/GenBank/DDBJ databases">
        <title>Genomics of glacier-inhabiting Cryobacterium strains.</title>
        <authorList>
            <person name="Liu Q."/>
            <person name="Xin Y.-H."/>
        </authorList>
    </citation>
    <scope>NUCLEOTIDE SEQUENCE [LARGE SCALE GENOMIC DNA]</scope>
    <source>
        <strain evidence="2 3">TMT1-51</strain>
    </source>
</reference>
<proteinExistence type="predicted"/>
<feature type="transmembrane region" description="Helical" evidence="1">
    <location>
        <begin position="348"/>
        <end position="367"/>
    </location>
</feature>
<evidence type="ECO:0000256" key="1">
    <source>
        <dbReference type="SAM" id="Phobius"/>
    </source>
</evidence>
<feature type="transmembrane region" description="Helical" evidence="1">
    <location>
        <begin position="145"/>
        <end position="161"/>
    </location>
</feature>
<protein>
    <recommendedName>
        <fullName evidence="4">Oligosaccharide repeat unit polymerase</fullName>
    </recommendedName>
</protein>
<organism evidence="2 3">
    <name type="scientific">Cryobacterium cryoconiti</name>
    <dbReference type="NCBI Taxonomy" id="1259239"/>
    <lineage>
        <taxon>Bacteria</taxon>
        <taxon>Bacillati</taxon>
        <taxon>Actinomycetota</taxon>
        <taxon>Actinomycetes</taxon>
        <taxon>Micrococcales</taxon>
        <taxon>Microbacteriaceae</taxon>
        <taxon>Cryobacterium</taxon>
    </lineage>
</organism>
<evidence type="ECO:0000313" key="3">
    <source>
        <dbReference type="Proteomes" id="UP000297472"/>
    </source>
</evidence>
<dbReference type="RefSeq" id="WP_134424490.1">
    <property type="nucleotide sequence ID" value="NZ_SOHA01000023.1"/>
</dbReference>
<keyword evidence="1" id="KW-0472">Membrane</keyword>